<sequence length="190" mass="22498">MLKKKCAYYFDWAKKILSTLQKKISVFSSIYDLYFLNNNKYLKSFEDKSLSKIYGEPCTKFSKLIFLVIQNFFTDTSKKNLHKNRKFQWPINNSKKFLNYNHKKKIDLVEIWFCVKIAVLPIFTFTSETTPILCCTQTQKKTKKKTHIIVKSIHSSLRSESKTIILCQQNKFEKRPCMQVCTNGSLDFRV</sequence>
<keyword evidence="2" id="KW-1185">Reference proteome</keyword>
<reference evidence="1 2" key="1">
    <citation type="submission" date="2019-08" db="EMBL/GenBank/DDBJ databases">
        <title>The genome of the soybean aphid Biotype 1, its phylome, world population structure and adaptation to the North American continent.</title>
        <authorList>
            <person name="Giordano R."/>
            <person name="Donthu R.K."/>
            <person name="Hernandez A.G."/>
            <person name="Wright C.L."/>
            <person name="Zimin A.V."/>
        </authorList>
    </citation>
    <scope>NUCLEOTIDE SEQUENCE [LARGE SCALE GENOMIC DNA]</scope>
    <source>
        <tissue evidence="1">Whole aphids</tissue>
    </source>
</reference>
<proteinExistence type="predicted"/>
<evidence type="ECO:0000313" key="2">
    <source>
        <dbReference type="Proteomes" id="UP000475862"/>
    </source>
</evidence>
<name>A0A6G0TK07_APHGL</name>
<dbReference type="Proteomes" id="UP000475862">
    <property type="component" value="Unassembled WGS sequence"/>
</dbReference>
<evidence type="ECO:0000313" key="1">
    <source>
        <dbReference type="EMBL" id="KAE9533998.1"/>
    </source>
</evidence>
<organism evidence="1 2">
    <name type="scientific">Aphis glycines</name>
    <name type="common">Soybean aphid</name>
    <dbReference type="NCBI Taxonomy" id="307491"/>
    <lineage>
        <taxon>Eukaryota</taxon>
        <taxon>Metazoa</taxon>
        <taxon>Ecdysozoa</taxon>
        <taxon>Arthropoda</taxon>
        <taxon>Hexapoda</taxon>
        <taxon>Insecta</taxon>
        <taxon>Pterygota</taxon>
        <taxon>Neoptera</taxon>
        <taxon>Paraneoptera</taxon>
        <taxon>Hemiptera</taxon>
        <taxon>Sternorrhyncha</taxon>
        <taxon>Aphidomorpha</taxon>
        <taxon>Aphidoidea</taxon>
        <taxon>Aphididae</taxon>
        <taxon>Aphidini</taxon>
        <taxon>Aphis</taxon>
        <taxon>Aphis</taxon>
    </lineage>
</organism>
<accession>A0A6G0TK07</accession>
<dbReference type="AlphaFoldDB" id="A0A6G0TK07"/>
<protein>
    <submittedName>
        <fullName evidence="1">Uncharacterized protein</fullName>
    </submittedName>
</protein>
<gene>
    <name evidence="1" type="ORF">AGLY_008734</name>
</gene>
<comment type="caution">
    <text evidence="1">The sequence shown here is derived from an EMBL/GenBank/DDBJ whole genome shotgun (WGS) entry which is preliminary data.</text>
</comment>
<dbReference type="EMBL" id="VYZN01000030">
    <property type="protein sequence ID" value="KAE9533998.1"/>
    <property type="molecule type" value="Genomic_DNA"/>
</dbReference>